<dbReference type="GO" id="GO:0005783">
    <property type="term" value="C:endoplasmic reticulum"/>
    <property type="evidence" value="ECO:0007669"/>
    <property type="project" value="UniProtKB-SubCell"/>
</dbReference>
<evidence type="ECO:0000256" key="5">
    <source>
        <dbReference type="ARBA" id="ARBA00022801"/>
    </source>
</evidence>
<feature type="signal peptide" evidence="11">
    <location>
        <begin position="1"/>
        <end position="20"/>
    </location>
</feature>
<dbReference type="SUPFAM" id="SSF74650">
    <property type="entry name" value="Galactose mutarotase-like"/>
    <property type="match status" value="2"/>
</dbReference>
<dbReference type="InterPro" id="IPR025887">
    <property type="entry name" value="Glyco_hydro_31_N_dom"/>
</dbReference>
<feature type="domain" description="Glycoside hydrolase family 31 TIM barrel" evidence="12">
    <location>
        <begin position="1094"/>
        <end position="1420"/>
    </location>
</feature>
<feature type="domain" description="Glycoside hydrolase family 31 N-terminal" evidence="13">
    <location>
        <begin position="820"/>
        <end position="1032"/>
    </location>
</feature>
<dbReference type="PANTHER" id="PTHR22762">
    <property type="entry name" value="ALPHA-GLUCOSIDASE"/>
    <property type="match status" value="1"/>
</dbReference>
<dbReference type="Pfam" id="PF21365">
    <property type="entry name" value="Glyco_hydro_31_3rd"/>
    <property type="match status" value="2"/>
</dbReference>
<keyword evidence="6" id="KW-0256">Endoplasmic reticulum</keyword>
<dbReference type="FunFam" id="3.20.20.80:FF:000039">
    <property type="entry name" value="Glucosidase, alpha neutral C"/>
    <property type="match status" value="2"/>
</dbReference>
<evidence type="ECO:0000256" key="4">
    <source>
        <dbReference type="ARBA" id="ARBA00022729"/>
    </source>
</evidence>
<dbReference type="GO" id="GO:0006491">
    <property type="term" value="P:N-glycan processing"/>
    <property type="evidence" value="ECO:0000318"/>
    <property type="project" value="GO_Central"/>
</dbReference>
<proteinExistence type="inferred from homology"/>
<reference evidence="16 17" key="2">
    <citation type="journal article" date="2010" name="Nucleic Acids Res.">
        <title>BeetleBase in 2010: revisions to provide comprehensive genomic information for Tribolium castaneum.</title>
        <authorList>
            <person name="Kim H.S."/>
            <person name="Murphy T."/>
            <person name="Xia J."/>
            <person name="Caragea D."/>
            <person name="Park Y."/>
            <person name="Beeman R.W."/>
            <person name="Lorenzen M.D."/>
            <person name="Butcher S."/>
            <person name="Manak J.R."/>
            <person name="Brown S.J."/>
        </authorList>
    </citation>
    <scope>GENOME REANNOTATION</scope>
    <source>
        <strain evidence="16 17">Georgia GA2</strain>
    </source>
</reference>
<reference evidence="16 17" key="1">
    <citation type="journal article" date="2008" name="Nature">
        <title>The genome of the model beetle and pest Tribolium castaneum.</title>
        <authorList>
            <consortium name="Tribolium Genome Sequencing Consortium"/>
            <person name="Richards S."/>
            <person name="Gibbs R.A."/>
            <person name="Weinstock G.M."/>
            <person name="Brown S.J."/>
            <person name="Denell R."/>
            <person name="Beeman R.W."/>
            <person name="Gibbs R."/>
            <person name="Beeman R.W."/>
            <person name="Brown S.J."/>
            <person name="Bucher G."/>
            <person name="Friedrich M."/>
            <person name="Grimmelikhuijzen C.J."/>
            <person name="Klingler M."/>
            <person name="Lorenzen M."/>
            <person name="Richards S."/>
            <person name="Roth S."/>
            <person name="Schroder R."/>
            <person name="Tautz D."/>
            <person name="Zdobnov E.M."/>
            <person name="Muzny D."/>
            <person name="Gibbs R.A."/>
            <person name="Weinstock G.M."/>
            <person name="Attaway T."/>
            <person name="Bell S."/>
            <person name="Buhay C.J."/>
            <person name="Chandrabose M.N."/>
            <person name="Chavez D."/>
            <person name="Clerk-Blankenburg K.P."/>
            <person name="Cree A."/>
            <person name="Dao M."/>
            <person name="Davis C."/>
            <person name="Chacko J."/>
            <person name="Dinh H."/>
            <person name="Dugan-Rocha S."/>
            <person name="Fowler G."/>
            <person name="Garner T.T."/>
            <person name="Garnes J."/>
            <person name="Gnirke A."/>
            <person name="Hawes A."/>
            <person name="Hernandez J."/>
            <person name="Hines S."/>
            <person name="Holder M."/>
            <person name="Hume J."/>
            <person name="Jhangiani S.N."/>
            <person name="Joshi V."/>
            <person name="Khan Z.M."/>
            <person name="Jackson L."/>
            <person name="Kovar C."/>
            <person name="Kowis A."/>
            <person name="Lee S."/>
            <person name="Lewis L.R."/>
            <person name="Margolis J."/>
            <person name="Morgan M."/>
            <person name="Nazareth L.V."/>
            <person name="Nguyen N."/>
            <person name="Okwuonu G."/>
            <person name="Parker D."/>
            <person name="Richards S."/>
            <person name="Ruiz S.J."/>
            <person name="Santibanez J."/>
            <person name="Savard J."/>
            <person name="Scherer S.E."/>
            <person name="Schneider B."/>
            <person name="Sodergren E."/>
            <person name="Tautz D."/>
            <person name="Vattahil S."/>
            <person name="Villasana D."/>
            <person name="White C.S."/>
            <person name="Wright R."/>
            <person name="Park Y."/>
            <person name="Beeman R.W."/>
            <person name="Lord J."/>
            <person name="Oppert B."/>
            <person name="Lorenzen M."/>
            <person name="Brown S."/>
            <person name="Wang L."/>
            <person name="Savard J."/>
            <person name="Tautz D."/>
            <person name="Richards S."/>
            <person name="Weinstock G."/>
            <person name="Gibbs R.A."/>
            <person name="Liu Y."/>
            <person name="Worley K."/>
            <person name="Weinstock G."/>
            <person name="Elsik C.G."/>
            <person name="Reese J.T."/>
            <person name="Elhaik E."/>
            <person name="Landan G."/>
            <person name="Graur D."/>
            <person name="Arensburger P."/>
            <person name="Atkinson P."/>
            <person name="Beeman R.W."/>
            <person name="Beidler J."/>
            <person name="Brown S.J."/>
            <person name="Demuth J.P."/>
            <person name="Drury D.W."/>
            <person name="Du Y.Z."/>
            <person name="Fujiwara H."/>
            <person name="Lorenzen M."/>
            <person name="Maselli V."/>
            <person name="Osanai M."/>
            <person name="Park Y."/>
            <person name="Robertson H.M."/>
            <person name="Tu Z."/>
            <person name="Wang J.J."/>
            <person name="Wang S."/>
            <person name="Richards S."/>
            <person name="Song H."/>
            <person name="Zhang L."/>
            <person name="Sodergren E."/>
            <person name="Werner D."/>
            <person name="Stanke M."/>
            <person name="Morgenstern B."/>
            <person name="Solovyev V."/>
            <person name="Kosarev P."/>
            <person name="Brown G."/>
            <person name="Chen H.C."/>
            <person name="Ermolaeva O."/>
            <person name="Hlavina W."/>
            <person name="Kapustin Y."/>
            <person name="Kiryutin B."/>
            <person name="Kitts P."/>
            <person name="Maglott D."/>
            <person name="Pruitt K."/>
            <person name="Sapojnikov V."/>
            <person name="Souvorov A."/>
            <person name="Mackey A.J."/>
            <person name="Waterhouse R.M."/>
            <person name="Wyder S."/>
            <person name="Zdobnov E.M."/>
            <person name="Zdobnov E.M."/>
            <person name="Wyder S."/>
            <person name="Kriventseva E.V."/>
            <person name="Kadowaki T."/>
            <person name="Bork P."/>
            <person name="Aranda M."/>
            <person name="Bao R."/>
            <person name="Beermann A."/>
            <person name="Berns N."/>
            <person name="Bolognesi R."/>
            <person name="Bonneton F."/>
            <person name="Bopp D."/>
            <person name="Brown S.J."/>
            <person name="Bucher G."/>
            <person name="Butts T."/>
            <person name="Chaumot A."/>
            <person name="Denell R.E."/>
            <person name="Ferrier D.E."/>
            <person name="Friedrich M."/>
            <person name="Gordon C.M."/>
            <person name="Jindra M."/>
            <person name="Klingler M."/>
            <person name="Lan Q."/>
            <person name="Lattorff H.M."/>
            <person name="Laudet V."/>
            <person name="von Levetsow C."/>
            <person name="Liu Z."/>
            <person name="Lutz R."/>
            <person name="Lynch J.A."/>
            <person name="da Fonseca R.N."/>
            <person name="Posnien N."/>
            <person name="Reuter R."/>
            <person name="Roth S."/>
            <person name="Savard J."/>
            <person name="Schinko J.B."/>
            <person name="Schmitt C."/>
            <person name="Schoppmeier M."/>
            <person name="Schroder R."/>
            <person name="Shippy T.D."/>
            <person name="Simonnet F."/>
            <person name="Marques-Souza H."/>
            <person name="Tautz D."/>
            <person name="Tomoyasu Y."/>
            <person name="Trauner J."/>
            <person name="Van der Zee M."/>
            <person name="Vervoort M."/>
            <person name="Wittkopp N."/>
            <person name="Wimmer E.A."/>
            <person name="Yang X."/>
            <person name="Jones A.K."/>
            <person name="Sattelle D.B."/>
            <person name="Ebert P.R."/>
            <person name="Nelson D."/>
            <person name="Scott J.G."/>
            <person name="Beeman R.W."/>
            <person name="Muthukrishnan S."/>
            <person name="Kramer K.J."/>
            <person name="Arakane Y."/>
            <person name="Beeman R.W."/>
            <person name="Zhu Q."/>
            <person name="Hogenkamp D."/>
            <person name="Dixit R."/>
            <person name="Oppert B."/>
            <person name="Jiang H."/>
            <person name="Zou Z."/>
            <person name="Marshall J."/>
            <person name="Elpidina E."/>
            <person name="Vinokurov K."/>
            <person name="Oppert C."/>
            <person name="Zou Z."/>
            <person name="Evans J."/>
            <person name="Lu Z."/>
            <person name="Zhao P."/>
            <person name="Sumathipala N."/>
            <person name="Altincicek B."/>
            <person name="Vilcinskas A."/>
            <person name="Williams M."/>
            <person name="Hultmark D."/>
            <person name="Hetru C."/>
            <person name="Jiang H."/>
            <person name="Grimmelikhuijzen C.J."/>
            <person name="Hauser F."/>
            <person name="Cazzamali G."/>
            <person name="Williamson M."/>
            <person name="Park Y."/>
            <person name="Li B."/>
            <person name="Tanaka Y."/>
            <person name="Predel R."/>
            <person name="Neupert S."/>
            <person name="Schachtner J."/>
            <person name="Verleyen P."/>
            <person name="Raible F."/>
            <person name="Bork P."/>
            <person name="Friedrich M."/>
            <person name="Walden K.K."/>
            <person name="Robertson H.M."/>
            <person name="Angeli S."/>
            <person name="Foret S."/>
            <person name="Bucher G."/>
            <person name="Schuetz S."/>
            <person name="Maleszka R."/>
            <person name="Wimmer E.A."/>
            <person name="Beeman R.W."/>
            <person name="Lorenzen M."/>
            <person name="Tomoyasu Y."/>
            <person name="Miller S.C."/>
            <person name="Grossmann D."/>
            <person name="Bucher G."/>
        </authorList>
    </citation>
    <scope>NUCLEOTIDE SEQUENCE [LARGE SCALE GENOMIC DNA]</scope>
    <source>
        <strain evidence="16 17">Georgia GA2</strain>
    </source>
</reference>
<dbReference type="EMBL" id="KQ971321">
    <property type="protein sequence ID" value="KYB28709.1"/>
    <property type="molecule type" value="Genomic_DNA"/>
</dbReference>
<feature type="domain" description="Glycosyl hydrolase family 31 C-terminal" evidence="15">
    <location>
        <begin position="1428"/>
        <end position="1516"/>
    </location>
</feature>
<dbReference type="InterPro" id="IPR011013">
    <property type="entry name" value="Gal_mutarotase_sf_dom"/>
</dbReference>
<dbReference type="Pfam" id="PF01055">
    <property type="entry name" value="Glyco_hydro_31_2nd"/>
    <property type="match status" value="2"/>
</dbReference>
<dbReference type="STRING" id="7070.A0A139WL23"/>
<dbReference type="OMA" id="AQHVWIN"/>
<feature type="domain" description="Glycosyl hydrolase family 31 C-terminal" evidence="15">
    <location>
        <begin position="606"/>
        <end position="694"/>
    </location>
</feature>
<dbReference type="Gene3D" id="3.20.20.80">
    <property type="entry name" value="Glycosidases"/>
    <property type="match status" value="2"/>
</dbReference>
<keyword evidence="7" id="KW-0325">Glycoprotein</keyword>
<keyword evidence="8" id="KW-0326">Glycosidase</keyword>
<dbReference type="InterPro" id="IPR013780">
    <property type="entry name" value="Glyco_hydro_b"/>
</dbReference>
<dbReference type="FunCoup" id="A0A139WL23">
    <property type="interactions" value="1492"/>
</dbReference>
<evidence type="ECO:0000259" key="14">
    <source>
        <dbReference type="Pfam" id="PF17137"/>
    </source>
</evidence>
<evidence type="ECO:0000256" key="8">
    <source>
        <dbReference type="ARBA" id="ARBA00023295"/>
    </source>
</evidence>
<keyword evidence="17" id="KW-1185">Reference proteome</keyword>
<accession>A0A139WL23</accession>
<dbReference type="InterPro" id="IPR000322">
    <property type="entry name" value="Glyco_hydro_31_TIM"/>
</dbReference>
<dbReference type="CDD" id="cd06603">
    <property type="entry name" value="GH31_GANC_GANAB_alpha"/>
    <property type="match status" value="2"/>
</dbReference>
<name>A0A139WL23_TRICA</name>
<dbReference type="PANTHER" id="PTHR22762:SF54">
    <property type="entry name" value="BCDNA.GH04962"/>
    <property type="match status" value="1"/>
</dbReference>
<dbReference type="GO" id="GO:0030246">
    <property type="term" value="F:carbohydrate binding"/>
    <property type="evidence" value="ECO:0007669"/>
    <property type="project" value="InterPro"/>
</dbReference>
<evidence type="ECO:0000259" key="15">
    <source>
        <dbReference type="Pfam" id="PF21365"/>
    </source>
</evidence>
<dbReference type="Pfam" id="PF17137">
    <property type="entry name" value="DUF5110"/>
    <property type="match status" value="1"/>
</dbReference>
<dbReference type="Proteomes" id="UP000007266">
    <property type="component" value="Linkage group 3"/>
</dbReference>
<dbReference type="InterPro" id="IPR033403">
    <property type="entry name" value="DUF5110"/>
</dbReference>
<dbReference type="eggNOG" id="KOG1066">
    <property type="taxonomic scope" value="Eukaryota"/>
</dbReference>
<comment type="pathway">
    <text evidence="2">Glycan metabolism; N-glycan metabolism.</text>
</comment>
<feature type="region of interest" description="Disordered" evidence="10">
    <location>
        <begin position="100"/>
        <end position="126"/>
    </location>
</feature>
<dbReference type="SUPFAM" id="SSF51445">
    <property type="entry name" value="(Trans)glycosidases"/>
    <property type="match status" value="2"/>
</dbReference>
<dbReference type="InterPro" id="IPR048395">
    <property type="entry name" value="Glyco_hydro_31_C"/>
</dbReference>
<keyword evidence="4 11" id="KW-0732">Signal</keyword>
<feature type="chain" id="PRO_5007300168" description="Glucosidase II subunit alpha" evidence="11">
    <location>
        <begin position="21"/>
        <end position="1650"/>
    </location>
</feature>
<dbReference type="FunFam" id="2.60.40.1180:FF:000023">
    <property type="entry name" value="neutral alpha-glucosidase AB isoform X2"/>
    <property type="match status" value="2"/>
</dbReference>
<dbReference type="InterPro" id="IPR017853">
    <property type="entry name" value="GH"/>
</dbReference>
<evidence type="ECO:0000256" key="10">
    <source>
        <dbReference type="SAM" id="MobiDB-lite"/>
    </source>
</evidence>
<dbReference type="Gene3D" id="2.60.40.1760">
    <property type="entry name" value="glycosyl hydrolase (family 31)"/>
    <property type="match status" value="2"/>
</dbReference>
<evidence type="ECO:0000256" key="2">
    <source>
        <dbReference type="ARBA" id="ARBA00004833"/>
    </source>
</evidence>
<dbReference type="GO" id="GO:0005975">
    <property type="term" value="P:carbohydrate metabolic process"/>
    <property type="evidence" value="ECO:0007669"/>
    <property type="project" value="InterPro"/>
</dbReference>
<sequence length="1650" mass="187467">MASNFKYGSFILLILATTLAVDKSLFKTCEHSSFCRRLRNFKPGSIFYVLNLDTLHVSGDNKAVVTANPIKVEFFKNDVLVAVINGKGLFKIEHLRTKHQGEREEDSGAWEEDFKSHHDSKPRGPEAVGVDVTFPGALRIYGLPERADKLALRSTGSGGLDPHRLYNLDVYEYEVDSTMAIYGAVPVVYAHSDKNTVGVFWHNAAETWVDINNSKDKNFVSSIINLVSSHQYDNFVDAHFMSESGVFDMFVLMGPKPKDAVRQYASLTGVAPLPQYFALGYHQCRWNYFDETDVVNVVNNFDLNELPVDSIWLDIEYTDGKKYFTWQPFKFAHPREMVSNLTSTGRKLVVIIDPHIKREDGYFLHEDCLANDYYVKNKDGNVYEGSCWPGASSYPDLFDPKVQEYYKGLYALDKFKGTTQDVHIWNDMNEPSVFNGPEVTMPKDCKHYGGWEHRHVHNLYALLYTEITYAGLIKRTSDRRPFILTRGHFAGSQRTAAVWTGDNAAEWSHLQASFPMCLAEALGGISFCGADIGGYFNNPDIELLQRWYQAGIWLPFYRAHAHLETKRREPYVFNEDVRTRIRNALRLRYAILPLFYTLFREHEMTGEPVIRPLFYEYPTDTNVVDIENQLLLGDRILARPVTESGVSSVSVYLPGGPEQFWYDIEDFKQYQGTGVVNIPVTLDNIPAFYRGGTITPRKDRPRRSSTLTHHDPYTLYVALDNNKSASGLLLISCFLQVSVVIAIMALNFKYGFLILLILATTSAVDKNNFKSCGQSSFCRRLRNFKPGTISYVLNLDTLHVGDNSIEADLKNVEAEADFRFTLTSLAGNIFRVFIDEVKPLHPRYQVQGALNGEPQVAKLEVLERTKDKVTVRSGDNKAVVTANPIKVEFFKNDALVAVINEKGLFNMEHLRAKPAEGEGEGEQEVKEDPGAWEENFKSHHDSKPRGPEAVGVDVTFPGAFRIYGLPEHADRLALRSTGPGGLDPYRLYNLDVFEYEVDSTMAIYGAVPVVYAHSDKNTVGVFWHNAAETWVDISNSKDTNVVSSIVNLVSGHQPDNAVDAHFMSESGVFDMFVLMGPKPKDAVRQYASLTGVAPLPQYFALAYHQCRWNYNDETDVINVIDNFDLNELPVDVIWLDIEYTDGKKYFTWDPVKFAHPSEMISNLTSTGRKLVVIIDPHIKREGGYFLHEDCLANDYYVKNKDGNVYEGWCWPGSSSYPDLLDPKVQEYYKGLYALDKFKGTTQDVHIWNDMNEPSVFNGPEVTMPKDCKHYGGWEHRHIHNIYGLLYTEITYAGLIKRSSDRRPFILTRSHFAGSQRTAAVWTGDNAAEWSHLQASFPMCLSEALGGISFCGADIGGFFNNPDTELLQRWYQTGIWLPFYRAHAHLDTRRREPYLFNEDVRTRIRNALRLRYAILPLFYTLFREHETTGEPVIRPLFYEYPTDTNVIDIDDQLLVGDRILARPVTESGVSSVSVYLPGGPEQFWYDIEDFKQYHGTGVVNIPVTLDKIPAFYRGGTITPRKDRPRRSSTLTHHDPYTLYVALDNNKSASGTLYVDDGESFGYRNKKYLYLNFEFKDNTLTSSLIDKTDFPTDAWIERVVILGPPEKITKAILTSNSLGTVNLETSYDGENRSLVVRKPGVNVREPFTLKLH</sequence>
<feature type="domain" description="DUF5110" evidence="14">
    <location>
        <begin position="1535"/>
        <end position="1579"/>
    </location>
</feature>
<feature type="domain" description="Glycoside hydrolase family 31 TIM barrel" evidence="12">
    <location>
        <begin position="272"/>
        <end position="598"/>
    </location>
</feature>
<evidence type="ECO:0000313" key="17">
    <source>
        <dbReference type="Proteomes" id="UP000007266"/>
    </source>
</evidence>
<feature type="compositionally biased region" description="Basic and acidic residues" evidence="10">
    <location>
        <begin position="112"/>
        <end position="124"/>
    </location>
</feature>
<evidence type="ECO:0000256" key="1">
    <source>
        <dbReference type="ARBA" id="ARBA00004240"/>
    </source>
</evidence>
<dbReference type="GO" id="GO:0090599">
    <property type="term" value="F:alpha-glucosidase activity"/>
    <property type="evidence" value="ECO:0000318"/>
    <property type="project" value="GO_Central"/>
</dbReference>
<evidence type="ECO:0000259" key="13">
    <source>
        <dbReference type="Pfam" id="PF13802"/>
    </source>
</evidence>
<protein>
    <recommendedName>
        <fullName evidence="9">Glucosidase II subunit alpha</fullName>
    </recommendedName>
</protein>
<evidence type="ECO:0000256" key="9">
    <source>
        <dbReference type="ARBA" id="ARBA00042895"/>
    </source>
</evidence>
<evidence type="ECO:0000259" key="12">
    <source>
        <dbReference type="Pfam" id="PF01055"/>
    </source>
</evidence>
<keyword evidence="5" id="KW-0378">Hydrolase</keyword>
<evidence type="ECO:0000256" key="6">
    <source>
        <dbReference type="ARBA" id="ARBA00022824"/>
    </source>
</evidence>
<gene>
    <name evidence="16" type="primary">AUGUSTUS-3.0.2_32418</name>
    <name evidence="16" type="ORF">TcasGA2_TC032418</name>
</gene>
<feature type="domain" description="Glycoside hydrolase family 31 N-terminal" evidence="13">
    <location>
        <begin position="58"/>
        <end position="210"/>
    </location>
</feature>
<dbReference type="SUPFAM" id="SSF51011">
    <property type="entry name" value="Glycosyl hydrolase domain"/>
    <property type="match status" value="2"/>
</dbReference>
<dbReference type="Pfam" id="PF13802">
    <property type="entry name" value="Gal_mutarotas_2"/>
    <property type="match status" value="2"/>
</dbReference>
<evidence type="ECO:0000256" key="7">
    <source>
        <dbReference type="ARBA" id="ARBA00023180"/>
    </source>
</evidence>
<comment type="subcellular location">
    <subcellularLocation>
        <location evidence="1">Endoplasmic reticulum</location>
    </subcellularLocation>
</comment>
<dbReference type="CDD" id="cd14752">
    <property type="entry name" value="GH31_N"/>
    <property type="match status" value="2"/>
</dbReference>
<dbReference type="Gene3D" id="2.60.40.1180">
    <property type="entry name" value="Golgi alpha-mannosidase II"/>
    <property type="match status" value="4"/>
</dbReference>
<evidence type="ECO:0000256" key="11">
    <source>
        <dbReference type="SAM" id="SignalP"/>
    </source>
</evidence>
<dbReference type="InParanoid" id="A0A139WL23"/>
<evidence type="ECO:0000313" key="16">
    <source>
        <dbReference type="EMBL" id="KYB28709.1"/>
    </source>
</evidence>
<comment type="similarity">
    <text evidence="3">Belongs to the glycosyl hydrolase 31 family.</text>
</comment>
<organism evidence="16 17">
    <name type="scientific">Tribolium castaneum</name>
    <name type="common">Red flour beetle</name>
    <dbReference type="NCBI Taxonomy" id="7070"/>
    <lineage>
        <taxon>Eukaryota</taxon>
        <taxon>Metazoa</taxon>
        <taxon>Ecdysozoa</taxon>
        <taxon>Arthropoda</taxon>
        <taxon>Hexapoda</taxon>
        <taxon>Insecta</taxon>
        <taxon>Pterygota</taxon>
        <taxon>Neoptera</taxon>
        <taxon>Endopterygota</taxon>
        <taxon>Coleoptera</taxon>
        <taxon>Polyphaga</taxon>
        <taxon>Cucujiformia</taxon>
        <taxon>Tenebrionidae</taxon>
        <taxon>Tenebrionidae incertae sedis</taxon>
        <taxon>Tribolium</taxon>
    </lineage>
</organism>
<evidence type="ECO:0000256" key="3">
    <source>
        <dbReference type="ARBA" id="ARBA00007806"/>
    </source>
</evidence>